<dbReference type="Gene3D" id="2.40.30.100">
    <property type="entry name" value="AF2212/PG0164-like"/>
    <property type="match status" value="1"/>
</dbReference>
<organism evidence="1 2">
    <name type="scientific">Solicola gregarius</name>
    <dbReference type="NCBI Taxonomy" id="2908642"/>
    <lineage>
        <taxon>Bacteria</taxon>
        <taxon>Bacillati</taxon>
        <taxon>Actinomycetota</taxon>
        <taxon>Actinomycetes</taxon>
        <taxon>Propionibacteriales</taxon>
        <taxon>Nocardioidaceae</taxon>
        <taxon>Solicola</taxon>
    </lineage>
</organism>
<evidence type="ECO:0000313" key="1">
    <source>
        <dbReference type="EMBL" id="UYM04696.1"/>
    </source>
</evidence>
<name>A0AA46TG45_9ACTN</name>
<dbReference type="KEGG" id="sgrg:L0C25_19490"/>
<evidence type="ECO:0000313" key="2">
    <source>
        <dbReference type="Proteomes" id="UP001164390"/>
    </source>
</evidence>
<dbReference type="EMBL" id="CP094970">
    <property type="protein sequence ID" value="UYM04696.1"/>
    <property type="molecule type" value="Genomic_DNA"/>
</dbReference>
<keyword evidence="2" id="KW-1185">Reference proteome</keyword>
<gene>
    <name evidence="1" type="ORF">L0C25_19490</name>
</gene>
<accession>A0AA46TG45</accession>
<dbReference type="RefSeq" id="WP_271633454.1">
    <property type="nucleotide sequence ID" value="NZ_CP094970.1"/>
</dbReference>
<dbReference type="SUPFAM" id="SSF141694">
    <property type="entry name" value="AF2212/PG0164-like"/>
    <property type="match status" value="1"/>
</dbReference>
<sequence length="158" mass="16952">MTEGSEPPTARFRVKLEQSGKTATGFVVPDDAVEALGNGKRPPVVVEINGHTYRNTVAVMGGRYMVGVSAENRAASGAAAGDEVDVTLTLDTRPREVTVPADLAAALAENPTAQAFFDTLSYSIKRWHVESIEGAKTAATRERRISKSVAMLAEHRKR</sequence>
<dbReference type="InterPro" id="IPR015018">
    <property type="entry name" value="DUF1905"/>
</dbReference>
<dbReference type="Pfam" id="PF08922">
    <property type="entry name" value="DUF1905"/>
    <property type="match status" value="1"/>
</dbReference>
<protein>
    <submittedName>
        <fullName evidence="1">YdeI/OmpD-associated family protein</fullName>
    </submittedName>
</protein>
<proteinExistence type="predicted"/>
<dbReference type="InterPro" id="IPR037079">
    <property type="entry name" value="AF2212/PG0164-like_sf"/>
</dbReference>
<reference evidence="1" key="1">
    <citation type="submission" date="2022-01" db="EMBL/GenBank/DDBJ databases">
        <title>Nocardioidaceae gen. sp. A5X3R13.</title>
        <authorList>
            <person name="Lopez Marin M.A."/>
            <person name="Uhlik O."/>
        </authorList>
    </citation>
    <scope>NUCLEOTIDE SEQUENCE</scope>
    <source>
        <strain evidence="1">A5X3R13</strain>
    </source>
</reference>
<dbReference type="Pfam" id="PF13376">
    <property type="entry name" value="OmdA"/>
    <property type="match status" value="1"/>
</dbReference>
<dbReference type="AlphaFoldDB" id="A0AA46TG45"/>
<dbReference type="Proteomes" id="UP001164390">
    <property type="component" value="Chromosome"/>
</dbReference>